<keyword evidence="3 6" id="KW-0812">Transmembrane</keyword>
<comment type="subcellular location">
    <subcellularLocation>
        <location evidence="1">Cell membrane</location>
        <topology evidence="1">Multi-pass membrane protein</topology>
    </subcellularLocation>
</comment>
<dbReference type="Pfam" id="PF01810">
    <property type="entry name" value="LysE"/>
    <property type="match status" value="1"/>
</dbReference>
<organism evidence="7 8">
    <name type="scientific">Mesorhizobium ventifaucium</name>
    <dbReference type="NCBI Taxonomy" id="666020"/>
    <lineage>
        <taxon>Bacteria</taxon>
        <taxon>Pseudomonadati</taxon>
        <taxon>Pseudomonadota</taxon>
        <taxon>Alphaproteobacteria</taxon>
        <taxon>Hyphomicrobiales</taxon>
        <taxon>Phyllobacteriaceae</taxon>
        <taxon>Mesorhizobium</taxon>
    </lineage>
</organism>
<feature type="transmembrane region" description="Helical" evidence="6">
    <location>
        <begin position="121"/>
        <end position="141"/>
    </location>
</feature>
<feature type="transmembrane region" description="Helical" evidence="6">
    <location>
        <begin position="194"/>
        <end position="212"/>
    </location>
</feature>
<gene>
    <name evidence="7" type="ORF">MES4922_210044</name>
</gene>
<feature type="transmembrane region" description="Helical" evidence="6">
    <location>
        <begin position="42"/>
        <end position="66"/>
    </location>
</feature>
<keyword evidence="4 6" id="KW-1133">Transmembrane helix</keyword>
<feature type="transmembrane region" description="Helical" evidence="6">
    <location>
        <begin position="6"/>
        <end position="30"/>
    </location>
</feature>
<evidence type="ECO:0000256" key="3">
    <source>
        <dbReference type="ARBA" id="ARBA00022692"/>
    </source>
</evidence>
<dbReference type="PIRSF" id="PIRSF006324">
    <property type="entry name" value="LeuE"/>
    <property type="match status" value="1"/>
</dbReference>
<keyword evidence="8" id="KW-1185">Reference proteome</keyword>
<evidence type="ECO:0000313" key="8">
    <source>
        <dbReference type="Proteomes" id="UP001152604"/>
    </source>
</evidence>
<feature type="transmembrane region" description="Helical" evidence="6">
    <location>
        <begin position="161"/>
        <end position="182"/>
    </location>
</feature>
<proteinExistence type="predicted"/>
<keyword evidence="5 6" id="KW-0472">Membrane</keyword>
<accession>A0ABM9DSI5</accession>
<dbReference type="PANTHER" id="PTHR30086">
    <property type="entry name" value="ARGININE EXPORTER PROTEIN ARGO"/>
    <property type="match status" value="1"/>
</dbReference>
<evidence type="ECO:0000256" key="4">
    <source>
        <dbReference type="ARBA" id="ARBA00022989"/>
    </source>
</evidence>
<dbReference type="InterPro" id="IPR001123">
    <property type="entry name" value="LeuE-type"/>
</dbReference>
<keyword evidence="2" id="KW-1003">Cell membrane</keyword>
<evidence type="ECO:0000313" key="7">
    <source>
        <dbReference type="EMBL" id="CAH2399046.1"/>
    </source>
</evidence>
<feature type="transmembrane region" description="Helical" evidence="6">
    <location>
        <begin position="72"/>
        <end position="94"/>
    </location>
</feature>
<sequence>MPELPTYLAFLVAVLGYQLSGPGPDMLLVISRGIGQGRRAALATATGCVFAGVIQIPLLAMGLASLITTSPIAYGFLQLLGAAYLIAIGTKFLLVRNQAGRDSIVTTSEGGLAGAFRQGMICNLTNPTALVFMLAVLPQFVHASTGSSAMQFIVLGATMKATGFLVLGAVALASGTVGGWLARNAGFLVWQERLAGAIMIAVGIRLLLAATIPGRR</sequence>
<dbReference type="PANTHER" id="PTHR30086:SF20">
    <property type="entry name" value="ARGININE EXPORTER PROTEIN ARGO-RELATED"/>
    <property type="match status" value="1"/>
</dbReference>
<evidence type="ECO:0000256" key="1">
    <source>
        <dbReference type="ARBA" id="ARBA00004651"/>
    </source>
</evidence>
<name>A0ABM9DSI5_9HYPH</name>
<evidence type="ECO:0000256" key="5">
    <source>
        <dbReference type="ARBA" id="ARBA00023136"/>
    </source>
</evidence>
<dbReference type="Proteomes" id="UP001152604">
    <property type="component" value="Unassembled WGS sequence"/>
</dbReference>
<evidence type="ECO:0000256" key="2">
    <source>
        <dbReference type="ARBA" id="ARBA00022475"/>
    </source>
</evidence>
<reference evidence="7" key="1">
    <citation type="submission" date="2022-03" db="EMBL/GenBank/DDBJ databases">
        <authorList>
            <person name="Brunel B."/>
        </authorList>
    </citation>
    <scope>NUCLEOTIDE SEQUENCE</scope>
    <source>
        <strain evidence="7">STM4922sample</strain>
    </source>
</reference>
<dbReference type="EMBL" id="CAKXZS010000014">
    <property type="protein sequence ID" value="CAH2399046.1"/>
    <property type="molecule type" value="Genomic_DNA"/>
</dbReference>
<evidence type="ECO:0000256" key="6">
    <source>
        <dbReference type="SAM" id="Phobius"/>
    </source>
</evidence>
<comment type="caution">
    <text evidence="7">The sequence shown here is derived from an EMBL/GenBank/DDBJ whole genome shotgun (WGS) entry which is preliminary data.</text>
</comment>
<protein>
    <submittedName>
        <fullName evidence="7">Amino acid transporter</fullName>
    </submittedName>
</protein>